<feature type="transmembrane region" description="Helical" evidence="8">
    <location>
        <begin position="46"/>
        <end position="68"/>
    </location>
</feature>
<evidence type="ECO:0000256" key="4">
    <source>
        <dbReference type="ARBA" id="ARBA00022833"/>
    </source>
</evidence>
<comment type="subcellular location">
    <subcellularLocation>
        <location evidence="1">Membrane</location>
        <topology evidence="1">Multi-pass membrane protein</topology>
    </subcellularLocation>
</comment>
<evidence type="ECO:0000256" key="3">
    <source>
        <dbReference type="ARBA" id="ARBA00022771"/>
    </source>
</evidence>
<dbReference type="GO" id="GO:0015179">
    <property type="term" value="F:L-amino acid transmembrane transporter activity"/>
    <property type="evidence" value="ECO:0007669"/>
    <property type="project" value="TreeGrafter"/>
</dbReference>
<dbReference type="Pfam" id="PF13639">
    <property type="entry name" value="zf-RING_2"/>
    <property type="match status" value="1"/>
</dbReference>
<dbReference type="InterPro" id="IPR001841">
    <property type="entry name" value="Znf_RING"/>
</dbReference>
<keyword evidence="11" id="KW-1185">Reference proteome</keyword>
<sequence length="583" mass="64651">MENKEKLRVMPEEDDECQPLLGGNVQEKVGEMEWEVRLPQGKTSPFGAVFIIVNAALGAGLLTFPLAFHLAGGVLPALSVTLFLLVWIALGLIVLAHLAETLQASTYEEVVGKACGKVAKAIVDTCIIVYTFGTSITFLVVIGDQLQDLSAAVHVDGRPLTHKWWVDRRLLISLAALLFILPWLWMKRIGVLSYTSALGVVCCVYISVVVAVRYFVSYGDQSPADMMTCRDTTSLQHCQRQWPDFFTAIPFICFGYQCHVSSVPVYAGLKRRSVRAYLPLVAVALAVCLVVYCLTGVFGFLTYNRYTCIEADILRNYCPQDPAIDVARVMLILVMITSYPILAFCGRSSLDSRVQQVLQRLSPGLPVTLGSYRWWERVRLGVEGTAWLLLSLLLALFVPDISPIINPIGGLAAILMFVFPVPRTHSQSASSRLQERHSLRSSPRTPAEQFLELNIALSTLQQRLQARAEARERSQSSLHPSSLPAGLPLLFFRPVPTLQCPVCSKDIPSSEMEAHMSQCMSRPRVTYNVDTLAQDSGECSICLDDMVPGEEIVRLPCLCIYHLKCAKKWFKVSQTCPEHPDLA</sequence>
<feature type="transmembrane region" description="Helical" evidence="8">
    <location>
        <begin position="74"/>
        <end position="98"/>
    </location>
</feature>
<feature type="domain" description="RING-type" evidence="9">
    <location>
        <begin position="539"/>
        <end position="579"/>
    </location>
</feature>
<keyword evidence="3 7" id="KW-0863">Zinc-finger</keyword>
<keyword evidence="3 7" id="KW-0479">Metal-binding</keyword>
<dbReference type="Pfam" id="PF01490">
    <property type="entry name" value="Aa_trans"/>
    <property type="match status" value="1"/>
</dbReference>
<feature type="transmembrane region" description="Helical" evidence="8">
    <location>
        <begin position="380"/>
        <end position="398"/>
    </location>
</feature>
<feature type="transmembrane region" description="Helical" evidence="8">
    <location>
        <begin position="197"/>
        <end position="216"/>
    </location>
</feature>
<feature type="transmembrane region" description="Helical" evidence="8">
    <location>
        <begin position="245"/>
        <end position="269"/>
    </location>
</feature>
<evidence type="ECO:0000256" key="8">
    <source>
        <dbReference type="SAM" id="Phobius"/>
    </source>
</evidence>
<evidence type="ECO:0000256" key="1">
    <source>
        <dbReference type="ARBA" id="ARBA00004141"/>
    </source>
</evidence>
<dbReference type="EMBL" id="CASHTH010002751">
    <property type="protein sequence ID" value="CAI8034751.1"/>
    <property type="molecule type" value="Genomic_DNA"/>
</dbReference>
<dbReference type="InterPro" id="IPR013083">
    <property type="entry name" value="Znf_RING/FYVE/PHD"/>
</dbReference>
<evidence type="ECO:0000313" key="11">
    <source>
        <dbReference type="Proteomes" id="UP001174909"/>
    </source>
</evidence>
<keyword evidence="4" id="KW-0862">Zinc</keyword>
<dbReference type="PANTHER" id="PTHR22950:SF652">
    <property type="entry name" value="TRANSMEMBRANE AMINO ACID TRANSPORTER FAMILY PROTEIN"/>
    <property type="match status" value="1"/>
</dbReference>
<keyword evidence="2 8" id="KW-0812">Transmembrane</keyword>
<feature type="transmembrane region" description="Helical" evidence="8">
    <location>
        <begin position="168"/>
        <end position="185"/>
    </location>
</feature>
<accession>A0AA35WZU7</accession>
<dbReference type="PROSITE" id="PS50089">
    <property type="entry name" value="ZF_RING_2"/>
    <property type="match status" value="1"/>
</dbReference>
<dbReference type="PANTHER" id="PTHR22950">
    <property type="entry name" value="AMINO ACID TRANSPORTER"/>
    <property type="match status" value="1"/>
</dbReference>
<evidence type="ECO:0000256" key="7">
    <source>
        <dbReference type="PROSITE-ProRule" id="PRU00175"/>
    </source>
</evidence>
<evidence type="ECO:0000313" key="10">
    <source>
        <dbReference type="EMBL" id="CAI8034751.1"/>
    </source>
</evidence>
<name>A0AA35WZU7_GEOBA</name>
<evidence type="ECO:0000256" key="6">
    <source>
        <dbReference type="ARBA" id="ARBA00023136"/>
    </source>
</evidence>
<keyword evidence="6 8" id="KW-0472">Membrane</keyword>
<dbReference type="AlphaFoldDB" id="A0AA35WZU7"/>
<dbReference type="Gene3D" id="3.30.40.10">
    <property type="entry name" value="Zinc/RING finger domain, C3HC4 (zinc finger)"/>
    <property type="match status" value="1"/>
</dbReference>
<proteinExistence type="predicted"/>
<dbReference type="Gene3D" id="3.30.160.60">
    <property type="entry name" value="Classic Zinc Finger"/>
    <property type="match status" value="1"/>
</dbReference>
<reference evidence="10" key="1">
    <citation type="submission" date="2023-03" db="EMBL/GenBank/DDBJ databases">
        <authorList>
            <person name="Steffen K."/>
            <person name="Cardenas P."/>
        </authorList>
    </citation>
    <scope>NUCLEOTIDE SEQUENCE</scope>
</reference>
<dbReference type="InterPro" id="IPR013057">
    <property type="entry name" value="AA_transpt_TM"/>
</dbReference>
<dbReference type="SMART" id="SM00184">
    <property type="entry name" value="RING"/>
    <property type="match status" value="1"/>
</dbReference>
<feature type="transmembrane region" description="Helical" evidence="8">
    <location>
        <begin position="276"/>
        <end position="303"/>
    </location>
</feature>
<comment type="caution">
    <text evidence="10">The sequence shown here is derived from an EMBL/GenBank/DDBJ whole genome shotgun (WGS) entry which is preliminary data.</text>
</comment>
<keyword evidence="5 8" id="KW-1133">Transmembrane helix</keyword>
<protein>
    <submittedName>
        <fullName evidence="10">Sodium-coupled neutral amino acid transporter 7</fullName>
    </submittedName>
</protein>
<dbReference type="GO" id="GO:0016020">
    <property type="term" value="C:membrane"/>
    <property type="evidence" value="ECO:0007669"/>
    <property type="project" value="UniProtKB-SubCell"/>
</dbReference>
<gene>
    <name evidence="10" type="ORF">GBAR_LOCUS19530</name>
</gene>
<evidence type="ECO:0000256" key="5">
    <source>
        <dbReference type="ARBA" id="ARBA00022989"/>
    </source>
</evidence>
<dbReference type="GO" id="GO:0008270">
    <property type="term" value="F:zinc ion binding"/>
    <property type="evidence" value="ECO:0007669"/>
    <property type="project" value="UniProtKB-KW"/>
</dbReference>
<evidence type="ECO:0000259" key="9">
    <source>
        <dbReference type="PROSITE" id="PS50089"/>
    </source>
</evidence>
<organism evidence="10 11">
    <name type="scientific">Geodia barretti</name>
    <name type="common">Barrett's horny sponge</name>
    <dbReference type="NCBI Taxonomy" id="519541"/>
    <lineage>
        <taxon>Eukaryota</taxon>
        <taxon>Metazoa</taxon>
        <taxon>Porifera</taxon>
        <taxon>Demospongiae</taxon>
        <taxon>Heteroscleromorpha</taxon>
        <taxon>Tetractinellida</taxon>
        <taxon>Astrophorina</taxon>
        <taxon>Geodiidae</taxon>
        <taxon>Geodia</taxon>
    </lineage>
</organism>
<feature type="transmembrane region" description="Helical" evidence="8">
    <location>
        <begin position="323"/>
        <end position="345"/>
    </location>
</feature>
<dbReference type="CDD" id="cd16489">
    <property type="entry name" value="mRING-CH-C4HC2H_ZNRF"/>
    <property type="match status" value="1"/>
</dbReference>
<dbReference type="SUPFAM" id="SSF57850">
    <property type="entry name" value="RING/U-box"/>
    <property type="match status" value="1"/>
</dbReference>
<dbReference type="Proteomes" id="UP001174909">
    <property type="component" value="Unassembled WGS sequence"/>
</dbReference>
<evidence type="ECO:0000256" key="2">
    <source>
        <dbReference type="ARBA" id="ARBA00022692"/>
    </source>
</evidence>
<feature type="transmembrane region" description="Helical" evidence="8">
    <location>
        <begin position="118"/>
        <end position="142"/>
    </location>
</feature>